<proteinExistence type="predicted"/>
<dbReference type="EMBL" id="JAQQWN010000010">
    <property type="protein sequence ID" value="KAK8062511.1"/>
    <property type="molecule type" value="Genomic_DNA"/>
</dbReference>
<dbReference type="InterPro" id="IPR014710">
    <property type="entry name" value="RmlC-like_jellyroll"/>
</dbReference>
<sequence>MEYSESDKVIEVFDGAVSTLVIRHAQRSFAFEVTLDLTKGAELFKQKPPMHFHANQDEYIQACQGDIVLELEGREIVLSPGSQEYRIPAWANHRSYPLPLSLQAGQTSQVKFWLSGAKTPERLQLSTPFFENWYRYQESVLTTGKTFSLIQILSTFDAGGTYLPFPAWVPFGRRISQALGIVCGRWLGGLLGYQPFYREWSSDWDLACQQMRSSIFQRRFAKPANPDA</sequence>
<name>A0ABR1UWT4_9PEZI</name>
<gene>
    <name evidence="1" type="ORF">PG997_014608</name>
</gene>
<accession>A0ABR1UWT4</accession>
<dbReference type="SUPFAM" id="SSF51182">
    <property type="entry name" value="RmlC-like cupins"/>
    <property type="match status" value="1"/>
</dbReference>
<protein>
    <recommendedName>
        <fullName evidence="3">Cupin 2 conserved barrel domain-containing protein</fullName>
    </recommendedName>
</protein>
<evidence type="ECO:0008006" key="3">
    <source>
        <dbReference type="Google" id="ProtNLM"/>
    </source>
</evidence>
<dbReference type="CDD" id="cd02208">
    <property type="entry name" value="cupin_RmlC-like"/>
    <property type="match status" value="1"/>
</dbReference>
<dbReference type="GeneID" id="92051982"/>
<evidence type="ECO:0000313" key="2">
    <source>
        <dbReference type="Proteomes" id="UP001433268"/>
    </source>
</evidence>
<keyword evidence="2" id="KW-1185">Reference proteome</keyword>
<dbReference type="RefSeq" id="XP_066661110.1">
    <property type="nucleotide sequence ID" value="XM_066818922.1"/>
</dbReference>
<comment type="caution">
    <text evidence="1">The sequence shown here is derived from an EMBL/GenBank/DDBJ whole genome shotgun (WGS) entry which is preliminary data.</text>
</comment>
<dbReference type="Proteomes" id="UP001433268">
    <property type="component" value="Unassembled WGS sequence"/>
</dbReference>
<dbReference type="Gene3D" id="2.60.120.10">
    <property type="entry name" value="Jelly Rolls"/>
    <property type="match status" value="1"/>
</dbReference>
<dbReference type="InterPro" id="IPR011051">
    <property type="entry name" value="RmlC_Cupin_sf"/>
</dbReference>
<evidence type="ECO:0000313" key="1">
    <source>
        <dbReference type="EMBL" id="KAK8062511.1"/>
    </source>
</evidence>
<reference evidence="1 2" key="1">
    <citation type="submission" date="2023-01" db="EMBL/GenBank/DDBJ databases">
        <title>Analysis of 21 Apiospora genomes using comparative genomics revels a genus with tremendous synthesis potential of carbohydrate active enzymes and secondary metabolites.</title>
        <authorList>
            <person name="Sorensen T."/>
        </authorList>
    </citation>
    <scope>NUCLEOTIDE SEQUENCE [LARGE SCALE GENOMIC DNA]</scope>
    <source>
        <strain evidence="1 2">CBS 114990</strain>
    </source>
</reference>
<organism evidence="1 2">
    <name type="scientific">Apiospora hydei</name>
    <dbReference type="NCBI Taxonomy" id="1337664"/>
    <lineage>
        <taxon>Eukaryota</taxon>
        <taxon>Fungi</taxon>
        <taxon>Dikarya</taxon>
        <taxon>Ascomycota</taxon>
        <taxon>Pezizomycotina</taxon>
        <taxon>Sordariomycetes</taxon>
        <taxon>Xylariomycetidae</taxon>
        <taxon>Amphisphaeriales</taxon>
        <taxon>Apiosporaceae</taxon>
        <taxon>Apiospora</taxon>
    </lineage>
</organism>